<evidence type="ECO:0000313" key="5">
    <source>
        <dbReference type="EMBL" id="TKV67927.1"/>
    </source>
</evidence>
<evidence type="ECO:0000256" key="3">
    <source>
        <dbReference type="SAM" id="SignalP"/>
    </source>
</evidence>
<reference evidence="5 6" key="1">
    <citation type="submission" date="2019-05" db="EMBL/GenBank/DDBJ databases">
        <title>Marinobacter panjinensis sp. nov., a moderately halophilic bacterium isolated from sea tidal flat environment.</title>
        <authorList>
            <person name="Yang W."/>
            <person name="An M."/>
            <person name="He W."/>
            <person name="Luo X."/>
            <person name="Zhu L."/>
            <person name="Chen G."/>
            <person name="Zhang Y."/>
            <person name="Wang Y."/>
        </authorList>
    </citation>
    <scope>NUCLEOTIDE SEQUENCE [LARGE SCALE GENOMIC DNA]</scope>
    <source>
        <strain evidence="5 6">PJ-16</strain>
    </source>
</reference>
<comment type="similarity">
    <text evidence="1">Belongs to the bacterial solute-binding protein 3 family.</text>
</comment>
<dbReference type="SUPFAM" id="SSF53850">
    <property type="entry name" value="Periplasmic binding protein-like II"/>
    <property type="match status" value="1"/>
</dbReference>
<evidence type="ECO:0000256" key="1">
    <source>
        <dbReference type="ARBA" id="ARBA00010333"/>
    </source>
</evidence>
<feature type="chain" id="PRO_5020929184" evidence="3">
    <location>
        <begin position="34"/>
        <end position="261"/>
    </location>
</feature>
<comment type="caution">
    <text evidence="5">The sequence shown here is derived from an EMBL/GenBank/DDBJ whole genome shotgun (WGS) entry which is preliminary data.</text>
</comment>
<keyword evidence="6" id="KW-1185">Reference proteome</keyword>
<evidence type="ECO:0000256" key="2">
    <source>
        <dbReference type="ARBA" id="ARBA00022729"/>
    </source>
</evidence>
<dbReference type="Gene3D" id="3.40.190.10">
    <property type="entry name" value="Periplasmic binding protein-like II"/>
    <property type="match status" value="2"/>
</dbReference>
<organism evidence="5 6">
    <name type="scientific">Marinobacter panjinensis</name>
    <dbReference type="NCBI Taxonomy" id="2576384"/>
    <lineage>
        <taxon>Bacteria</taxon>
        <taxon>Pseudomonadati</taxon>
        <taxon>Pseudomonadota</taxon>
        <taxon>Gammaproteobacteria</taxon>
        <taxon>Pseudomonadales</taxon>
        <taxon>Marinobacteraceae</taxon>
        <taxon>Marinobacter</taxon>
    </lineage>
</organism>
<sequence length="261" mass="29940">MHILQMRKAMRYRSSFFSLVLASLAFLCTSTLAEQSHSKCELRVGWDDWPPYIEFENGQFYGLEYGLLKATADAAGCSLDMIQVPWVRALHMLSKGSLDLLYGASYSEERDEFSRYSLPYRQEQFVLITKREAYDQGRSVSLHDWLQSTPAHGGRSPLGLFRGNFYGEKMERILDDNKDNVERVYLGSNEQMIEMLTRNRLDGFITEDGVARMLAGTFPPALQRLVIKEQVADPLHYIFSLEVPVEVIERFNAAIINDTQD</sequence>
<dbReference type="PANTHER" id="PTHR35936">
    <property type="entry name" value="MEMBRANE-BOUND LYTIC MUREIN TRANSGLYCOSYLASE F"/>
    <property type="match status" value="1"/>
</dbReference>
<dbReference type="PANTHER" id="PTHR35936:SF25">
    <property type="entry name" value="ABC TRANSPORTER SUBSTRATE-BINDING PROTEIN"/>
    <property type="match status" value="1"/>
</dbReference>
<name>A0A4U6R2S6_9GAMM</name>
<evidence type="ECO:0000313" key="6">
    <source>
        <dbReference type="Proteomes" id="UP000308488"/>
    </source>
</evidence>
<dbReference type="Proteomes" id="UP000308488">
    <property type="component" value="Unassembled WGS sequence"/>
</dbReference>
<dbReference type="InterPro" id="IPR001638">
    <property type="entry name" value="Solute-binding_3/MltF_N"/>
</dbReference>
<feature type="domain" description="Solute-binding protein family 3/N-terminal" evidence="4">
    <location>
        <begin position="42"/>
        <end position="133"/>
    </location>
</feature>
<keyword evidence="2 3" id="KW-0732">Signal</keyword>
<feature type="signal peptide" evidence="3">
    <location>
        <begin position="1"/>
        <end position="33"/>
    </location>
</feature>
<protein>
    <submittedName>
        <fullName evidence="5">Transporter substrate-binding domain-containing protein</fullName>
    </submittedName>
</protein>
<dbReference type="Pfam" id="PF00497">
    <property type="entry name" value="SBP_bac_3"/>
    <property type="match status" value="1"/>
</dbReference>
<dbReference type="AlphaFoldDB" id="A0A4U6R2S6"/>
<accession>A0A4U6R2S6</accession>
<proteinExistence type="inferred from homology"/>
<dbReference type="OrthoDB" id="9768183at2"/>
<gene>
    <name evidence="5" type="ORF">FDP08_07360</name>
</gene>
<evidence type="ECO:0000259" key="4">
    <source>
        <dbReference type="Pfam" id="PF00497"/>
    </source>
</evidence>
<dbReference type="EMBL" id="SZYH01000001">
    <property type="protein sequence ID" value="TKV67927.1"/>
    <property type="molecule type" value="Genomic_DNA"/>
</dbReference>